<gene>
    <name evidence="1" type="ORF">DEBURN_LOCUS11105</name>
</gene>
<reference evidence="1" key="1">
    <citation type="submission" date="2021-06" db="EMBL/GenBank/DDBJ databases">
        <authorList>
            <person name="Kallberg Y."/>
            <person name="Tangrot J."/>
            <person name="Rosling A."/>
        </authorList>
    </citation>
    <scope>NUCLEOTIDE SEQUENCE</scope>
    <source>
        <strain evidence="1">AZ414A</strain>
    </source>
</reference>
<keyword evidence="2" id="KW-1185">Reference proteome</keyword>
<feature type="non-terminal residue" evidence="1">
    <location>
        <position position="1"/>
    </location>
</feature>
<dbReference type="Proteomes" id="UP000789706">
    <property type="component" value="Unassembled WGS sequence"/>
</dbReference>
<sequence length="47" mass="5646">MESIKNQLTNTKLYTPIMIDEIRYHINYIYSRLRAVESELGDRKTDI</sequence>
<dbReference type="EMBL" id="CAJVPK010004783">
    <property type="protein sequence ID" value="CAG8639494.1"/>
    <property type="molecule type" value="Genomic_DNA"/>
</dbReference>
<feature type="non-terminal residue" evidence="1">
    <location>
        <position position="47"/>
    </location>
</feature>
<dbReference type="AlphaFoldDB" id="A0A9N9GYN8"/>
<name>A0A9N9GYN8_9GLOM</name>
<organism evidence="1 2">
    <name type="scientific">Diversispora eburnea</name>
    <dbReference type="NCBI Taxonomy" id="1213867"/>
    <lineage>
        <taxon>Eukaryota</taxon>
        <taxon>Fungi</taxon>
        <taxon>Fungi incertae sedis</taxon>
        <taxon>Mucoromycota</taxon>
        <taxon>Glomeromycotina</taxon>
        <taxon>Glomeromycetes</taxon>
        <taxon>Diversisporales</taxon>
        <taxon>Diversisporaceae</taxon>
        <taxon>Diversispora</taxon>
    </lineage>
</organism>
<evidence type="ECO:0000313" key="1">
    <source>
        <dbReference type="EMBL" id="CAG8639494.1"/>
    </source>
</evidence>
<protein>
    <submittedName>
        <fullName evidence="1">3760_t:CDS:1</fullName>
    </submittedName>
</protein>
<accession>A0A9N9GYN8</accession>
<proteinExistence type="predicted"/>
<comment type="caution">
    <text evidence="1">The sequence shown here is derived from an EMBL/GenBank/DDBJ whole genome shotgun (WGS) entry which is preliminary data.</text>
</comment>
<evidence type="ECO:0000313" key="2">
    <source>
        <dbReference type="Proteomes" id="UP000789706"/>
    </source>
</evidence>